<dbReference type="PANTHER" id="PTHR37301:SF1">
    <property type="entry name" value="DNA-BINDING PROTEIN"/>
    <property type="match status" value="1"/>
</dbReference>
<dbReference type="InterPro" id="IPR001387">
    <property type="entry name" value="Cro/C1-type_HTH"/>
</dbReference>
<keyword evidence="3" id="KW-1185">Reference proteome</keyword>
<dbReference type="SMART" id="SM00530">
    <property type="entry name" value="HTH_XRE"/>
    <property type="match status" value="1"/>
</dbReference>
<dbReference type="CDD" id="cd00093">
    <property type="entry name" value="HTH_XRE"/>
    <property type="match status" value="1"/>
</dbReference>
<protein>
    <recommendedName>
        <fullName evidence="1">HTH cro/C1-type domain-containing protein</fullName>
    </recommendedName>
</protein>
<proteinExistence type="predicted"/>
<dbReference type="InterPro" id="IPR010982">
    <property type="entry name" value="Lambda_DNA-bd_dom_sf"/>
</dbReference>
<dbReference type="PANTHER" id="PTHR37301">
    <property type="entry name" value="DNA-BINDING PROTEIN-RELATED"/>
    <property type="match status" value="1"/>
</dbReference>
<dbReference type="Gene3D" id="1.10.260.40">
    <property type="entry name" value="lambda repressor-like DNA-binding domains"/>
    <property type="match status" value="1"/>
</dbReference>
<gene>
    <name evidence="2" type="ORF">H1P_7030001</name>
</gene>
<dbReference type="Proteomes" id="UP000320055">
    <property type="component" value="Unassembled WGS sequence"/>
</dbReference>
<feature type="domain" description="HTH cro/C1-type" evidence="1">
    <location>
        <begin position="27"/>
        <end position="72"/>
    </location>
</feature>
<accession>A0A563W3D2</accession>
<reference evidence="2 3" key="1">
    <citation type="submission" date="2019-01" db="EMBL/GenBank/DDBJ databases">
        <authorList>
            <person name="Brito A."/>
        </authorList>
    </citation>
    <scope>NUCLEOTIDE SEQUENCE [LARGE SCALE GENOMIC DNA]</scope>
    <source>
        <strain evidence="2">1</strain>
    </source>
</reference>
<dbReference type="GO" id="GO:0003677">
    <property type="term" value="F:DNA binding"/>
    <property type="evidence" value="ECO:0007669"/>
    <property type="project" value="InterPro"/>
</dbReference>
<dbReference type="PROSITE" id="PS50943">
    <property type="entry name" value="HTH_CROC1"/>
    <property type="match status" value="1"/>
</dbReference>
<dbReference type="Pfam" id="PF13443">
    <property type="entry name" value="HTH_26"/>
    <property type="match status" value="1"/>
</dbReference>
<evidence type="ECO:0000259" key="1">
    <source>
        <dbReference type="PROSITE" id="PS50943"/>
    </source>
</evidence>
<name>A0A563W3D2_9CYAN</name>
<dbReference type="SUPFAM" id="SSF47413">
    <property type="entry name" value="lambda repressor-like DNA-binding domains"/>
    <property type="match status" value="1"/>
</dbReference>
<organism evidence="2 3">
    <name type="scientific">Hyella patelloides LEGE 07179</name>
    <dbReference type="NCBI Taxonomy" id="945734"/>
    <lineage>
        <taxon>Bacteria</taxon>
        <taxon>Bacillati</taxon>
        <taxon>Cyanobacteriota</taxon>
        <taxon>Cyanophyceae</taxon>
        <taxon>Pleurocapsales</taxon>
        <taxon>Hyellaceae</taxon>
        <taxon>Hyella</taxon>
    </lineage>
</organism>
<evidence type="ECO:0000313" key="3">
    <source>
        <dbReference type="Proteomes" id="UP000320055"/>
    </source>
</evidence>
<dbReference type="EMBL" id="CAACVJ010000672">
    <property type="protein sequence ID" value="VEP18219.1"/>
    <property type="molecule type" value="Genomic_DNA"/>
</dbReference>
<dbReference type="AlphaFoldDB" id="A0A563W3D2"/>
<sequence length="86" mass="10010">MLKTRNKAMTIKWRLAVLMADREMDYKELAEKAGLHKVTVSKHKNMKTMPSRLDSETLEKYCKVLKCQPGDLMRYIPQVPEINQAS</sequence>
<evidence type="ECO:0000313" key="2">
    <source>
        <dbReference type="EMBL" id="VEP18219.1"/>
    </source>
</evidence>